<dbReference type="EMBL" id="CP018025">
    <property type="protein sequence ID" value="APD91932.1"/>
    <property type="molecule type" value="Genomic_DNA"/>
</dbReference>
<sequence>MKCLTTLFKFNLGAAALIFTSSAMATCPPILPCKTTAEASTIAGSNADQKLITFTQTITTTTNETSQALVDMATANASSLNTGAQTIVAAQAELSQIEVNQKLKVEKAMADREMAHKSQMAENTFRANTAVVASDDTKEEFKLIIDTLANQSSKTVPEIILLLKETFDKDDEMGFVNVPIKAAEGVCEGDDVEESGKCSIAKRVYPGQKLSAMFKQCSANKRKLIEMERKNESRVAAVQNAAKESKSATETTDVSGAVTQRVARQQELSCSPTQYKAGLCAKELSPEDYQESIIIGNIIPNGDLSASNFNSPTAASSHGYIDDIDDETQEEIRAQSLDRSTLIDNPNQKAVDIVHTYRNANQVKAAMDFVNNLVGGDLVPALKASDRRKAANAEYQQRMMSRASALSMVRLALNESMFDRVGEKMRTMIKNGDFDSASRFEITADSSENKESVLGAGPLDILEDRVKQQAASTQVSAQNGDSPNAGNDFIADPSGADALGKILTSVSLQNEMLMDELFTVEQTLSLKAISNAQLINSPEVLKLMKELRKGNK</sequence>
<evidence type="ECO:0000313" key="3">
    <source>
        <dbReference type="EMBL" id="APD91932.1"/>
    </source>
</evidence>
<evidence type="ECO:0000313" key="4">
    <source>
        <dbReference type="Proteomes" id="UP000182101"/>
    </source>
</evidence>
<organism evidence="3 4">
    <name type="scientific">Alteromonas mediterranea</name>
    <dbReference type="NCBI Taxonomy" id="314275"/>
    <lineage>
        <taxon>Bacteria</taxon>
        <taxon>Pseudomonadati</taxon>
        <taxon>Pseudomonadota</taxon>
        <taxon>Gammaproteobacteria</taxon>
        <taxon>Alteromonadales</taxon>
        <taxon>Alteromonadaceae</taxon>
        <taxon>Alteromonas/Salinimonas group</taxon>
        <taxon>Alteromonas</taxon>
    </lineage>
</organism>
<dbReference type="AlphaFoldDB" id="A0AAC9JFE1"/>
<evidence type="ECO:0000256" key="2">
    <source>
        <dbReference type="SAM" id="SignalP"/>
    </source>
</evidence>
<evidence type="ECO:0000256" key="1">
    <source>
        <dbReference type="SAM" id="MobiDB-lite"/>
    </source>
</evidence>
<keyword evidence="2" id="KW-0732">Signal</keyword>
<dbReference type="RefSeq" id="WP_071960542.1">
    <property type="nucleotide sequence ID" value="NZ_CP018025.1"/>
</dbReference>
<feature type="compositionally biased region" description="Polar residues" evidence="1">
    <location>
        <begin position="471"/>
        <end position="485"/>
    </location>
</feature>
<gene>
    <name evidence="3" type="ORF">BM524_18605</name>
</gene>
<accession>A0AAC9JFE1</accession>
<feature type="region of interest" description="Disordered" evidence="1">
    <location>
        <begin position="471"/>
        <end position="491"/>
    </location>
</feature>
<geneLocation type="plasmid" evidence="4">
    <name>pamcp48-600</name>
</geneLocation>
<dbReference type="Proteomes" id="UP000182101">
    <property type="component" value="Plasmid pAMCP48-600"/>
</dbReference>
<protein>
    <submittedName>
        <fullName evidence="3">Uncharacterized protein</fullName>
    </submittedName>
</protein>
<name>A0AAC9JFE1_9ALTE</name>
<feature type="signal peptide" evidence="2">
    <location>
        <begin position="1"/>
        <end position="25"/>
    </location>
</feature>
<reference evidence="3 4" key="1">
    <citation type="submission" date="2016-11" db="EMBL/GenBank/DDBJ databases">
        <title>Networking in microbes: conjugative elements and plasmids in the genus Alteromonas.</title>
        <authorList>
            <person name="Lopez-Perez M."/>
            <person name="Ramon-Marco N."/>
            <person name="Rodriguez-Valera F."/>
        </authorList>
    </citation>
    <scope>NUCLEOTIDE SEQUENCE [LARGE SCALE GENOMIC DNA]</scope>
    <source>
        <strain evidence="3 4">CP48</strain>
        <plasmid evidence="4">pamcp48-600</plasmid>
    </source>
</reference>
<keyword evidence="3" id="KW-0614">Plasmid</keyword>
<proteinExistence type="predicted"/>
<feature type="chain" id="PRO_5042239266" evidence="2">
    <location>
        <begin position="26"/>
        <end position="552"/>
    </location>
</feature>